<sequence length="207" mass="23489">MMSLSEMIRDFDLTSITHRRSVLDPEKLRYLNQHHLMQEISTSDGLEKSAERSHDTVKVAFPLSQYTTVPYIKEIIRGLEGRVMNLYDIPALAPYFFERPDLGSMEANSLLKNIPEKHYLAALDGVLVGLQALDIWDSQTLHDLLFAKIDSLGITQKAFMFSLRYALTGMKSGPSIADIMRILGRERTIERIQAAKDLANPEHVEQA</sequence>
<dbReference type="AlphaFoldDB" id="A0A4S4KHQ5"/>
<reference evidence="8 9" key="1">
    <citation type="submission" date="2019-02" db="EMBL/GenBank/DDBJ databases">
        <title>Genome sequencing of the rare red list fungi Phlebia centrifuga.</title>
        <authorList>
            <person name="Buettner E."/>
            <person name="Kellner H."/>
        </authorList>
    </citation>
    <scope>NUCLEOTIDE SEQUENCE [LARGE SCALE GENOMIC DNA]</scope>
    <source>
        <strain evidence="8 9">DSM 108282</strain>
    </source>
</reference>
<dbReference type="SUPFAM" id="SSF48163">
    <property type="entry name" value="An anticodon-binding domain of class I aminoacyl-tRNA synthetases"/>
    <property type="match status" value="1"/>
</dbReference>
<protein>
    <recommendedName>
        <fullName evidence="7">Aminoacyl-tRNA synthetase class I anticodon-binding domain-containing protein</fullName>
    </recommendedName>
</protein>
<dbReference type="Proteomes" id="UP000309038">
    <property type="component" value="Unassembled WGS sequence"/>
</dbReference>
<dbReference type="GO" id="GO:0005739">
    <property type="term" value="C:mitochondrion"/>
    <property type="evidence" value="ECO:0007669"/>
    <property type="project" value="TreeGrafter"/>
</dbReference>
<evidence type="ECO:0000313" key="8">
    <source>
        <dbReference type="EMBL" id="THG97390.1"/>
    </source>
</evidence>
<proteinExistence type="inferred from homology"/>
<evidence type="ECO:0000313" key="9">
    <source>
        <dbReference type="Proteomes" id="UP000309038"/>
    </source>
</evidence>
<keyword evidence="2" id="KW-0436">Ligase</keyword>
<evidence type="ECO:0000256" key="4">
    <source>
        <dbReference type="ARBA" id="ARBA00022840"/>
    </source>
</evidence>
<dbReference type="PANTHER" id="PTHR43311:SF2">
    <property type="entry name" value="GLUTAMATE--TRNA LIGASE, MITOCHONDRIAL-RELATED"/>
    <property type="match status" value="1"/>
</dbReference>
<dbReference type="GO" id="GO:0006424">
    <property type="term" value="P:glutamyl-tRNA aminoacylation"/>
    <property type="evidence" value="ECO:0007669"/>
    <property type="project" value="TreeGrafter"/>
</dbReference>
<comment type="caution">
    <text evidence="8">The sequence shown here is derived from an EMBL/GenBank/DDBJ whole genome shotgun (WGS) entry which is preliminary data.</text>
</comment>
<dbReference type="InterPro" id="IPR020061">
    <property type="entry name" value="Glu_tRNA_lig_a-bdl"/>
</dbReference>
<evidence type="ECO:0000256" key="1">
    <source>
        <dbReference type="ARBA" id="ARBA00007894"/>
    </source>
</evidence>
<dbReference type="Pfam" id="PF19269">
    <property type="entry name" value="Anticodon_2"/>
    <property type="match status" value="1"/>
</dbReference>
<dbReference type="InterPro" id="IPR049940">
    <property type="entry name" value="GluQ/Sye"/>
</dbReference>
<name>A0A4S4KHQ5_9APHY</name>
<evidence type="ECO:0000256" key="3">
    <source>
        <dbReference type="ARBA" id="ARBA00022741"/>
    </source>
</evidence>
<dbReference type="GO" id="GO:0005524">
    <property type="term" value="F:ATP binding"/>
    <property type="evidence" value="ECO:0007669"/>
    <property type="project" value="UniProtKB-KW"/>
</dbReference>
<keyword evidence="3" id="KW-0547">Nucleotide-binding</keyword>
<gene>
    <name evidence="8" type="ORF">EW026_g4603</name>
</gene>
<dbReference type="InterPro" id="IPR008925">
    <property type="entry name" value="aa_tRNA-synth_I_cd-bd_sf"/>
</dbReference>
<evidence type="ECO:0000256" key="6">
    <source>
        <dbReference type="ARBA" id="ARBA00023146"/>
    </source>
</evidence>
<dbReference type="EMBL" id="SGPJ01000171">
    <property type="protein sequence ID" value="THG97390.1"/>
    <property type="molecule type" value="Genomic_DNA"/>
</dbReference>
<organism evidence="8 9">
    <name type="scientific">Hermanssonia centrifuga</name>
    <dbReference type="NCBI Taxonomy" id="98765"/>
    <lineage>
        <taxon>Eukaryota</taxon>
        <taxon>Fungi</taxon>
        <taxon>Dikarya</taxon>
        <taxon>Basidiomycota</taxon>
        <taxon>Agaricomycotina</taxon>
        <taxon>Agaricomycetes</taxon>
        <taxon>Polyporales</taxon>
        <taxon>Meruliaceae</taxon>
        <taxon>Hermanssonia</taxon>
    </lineage>
</organism>
<dbReference type="Gene3D" id="1.10.10.350">
    <property type="match status" value="1"/>
</dbReference>
<accession>A0A4S4KHQ5</accession>
<evidence type="ECO:0000256" key="5">
    <source>
        <dbReference type="ARBA" id="ARBA00022917"/>
    </source>
</evidence>
<dbReference type="PANTHER" id="PTHR43311">
    <property type="entry name" value="GLUTAMATE--TRNA LIGASE"/>
    <property type="match status" value="1"/>
</dbReference>
<keyword evidence="6" id="KW-0030">Aminoacyl-tRNA synthetase</keyword>
<feature type="domain" description="Aminoacyl-tRNA synthetase class I anticodon-binding" evidence="7">
    <location>
        <begin position="67"/>
        <end position="195"/>
    </location>
</feature>
<dbReference type="InterPro" id="IPR020751">
    <property type="entry name" value="aa-tRNA-synth_I_codon-bd_sub2"/>
</dbReference>
<dbReference type="Gene3D" id="1.10.1160.10">
    <property type="entry name" value="Glutamyl-trna Synthetase, Domain 2"/>
    <property type="match status" value="1"/>
</dbReference>
<dbReference type="InterPro" id="IPR045462">
    <property type="entry name" value="aa-tRNA-synth_I_cd-bd"/>
</dbReference>
<comment type="similarity">
    <text evidence="1">Belongs to the class-I aminoacyl-tRNA synthetase family. Glutamate--tRNA ligase type 1 subfamily.</text>
</comment>
<dbReference type="GO" id="GO:0004818">
    <property type="term" value="F:glutamate-tRNA ligase activity"/>
    <property type="evidence" value="ECO:0007669"/>
    <property type="project" value="TreeGrafter"/>
</dbReference>
<evidence type="ECO:0000259" key="7">
    <source>
        <dbReference type="Pfam" id="PF19269"/>
    </source>
</evidence>
<keyword evidence="5" id="KW-0648">Protein biosynthesis</keyword>
<keyword evidence="4" id="KW-0067">ATP-binding</keyword>
<dbReference type="GO" id="GO:0000049">
    <property type="term" value="F:tRNA binding"/>
    <property type="evidence" value="ECO:0007669"/>
    <property type="project" value="InterPro"/>
</dbReference>
<evidence type="ECO:0000256" key="2">
    <source>
        <dbReference type="ARBA" id="ARBA00022598"/>
    </source>
</evidence>
<keyword evidence="9" id="KW-1185">Reference proteome</keyword>